<sequence>MRVDRLSQRPRPWKIQEETLCEDFLRIDTNRNDLASFVPKRLNNLAGENELLTSLNLNTPTTTLLFLLLLPLLPSFRQIVGLSSVSELQST</sequence>
<evidence type="ECO:0000313" key="2">
    <source>
        <dbReference type="Proteomes" id="UP000436088"/>
    </source>
</evidence>
<comment type="caution">
    <text evidence="1">The sequence shown here is derived from an EMBL/GenBank/DDBJ whole genome shotgun (WGS) entry which is preliminary data.</text>
</comment>
<organism evidence="1 2">
    <name type="scientific">Hibiscus syriacus</name>
    <name type="common">Rose of Sharon</name>
    <dbReference type="NCBI Taxonomy" id="106335"/>
    <lineage>
        <taxon>Eukaryota</taxon>
        <taxon>Viridiplantae</taxon>
        <taxon>Streptophyta</taxon>
        <taxon>Embryophyta</taxon>
        <taxon>Tracheophyta</taxon>
        <taxon>Spermatophyta</taxon>
        <taxon>Magnoliopsida</taxon>
        <taxon>eudicotyledons</taxon>
        <taxon>Gunneridae</taxon>
        <taxon>Pentapetalae</taxon>
        <taxon>rosids</taxon>
        <taxon>malvids</taxon>
        <taxon>Malvales</taxon>
        <taxon>Malvaceae</taxon>
        <taxon>Malvoideae</taxon>
        <taxon>Hibiscus</taxon>
    </lineage>
</organism>
<proteinExistence type="predicted"/>
<protein>
    <submittedName>
        <fullName evidence="1">Uncharacterized protein</fullName>
    </submittedName>
</protein>
<dbReference type="Proteomes" id="UP000436088">
    <property type="component" value="Unassembled WGS sequence"/>
</dbReference>
<name>A0A6A3CNF9_HIBSY</name>
<dbReference type="AlphaFoldDB" id="A0A6A3CNF9"/>
<evidence type="ECO:0000313" key="1">
    <source>
        <dbReference type="EMBL" id="KAE8728881.1"/>
    </source>
</evidence>
<reference evidence="1" key="1">
    <citation type="submission" date="2019-09" db="EMBL/GenBank/DDBJ databases">
        <title>Draft genome information of white flower Hibiscus syriacus.</title>
        <authorList>
            <person name="Kim Y.-M."/>
        </authorList>
    </citation>
    <scope>NUCLEOTIDE SEQUENCE [LARGE SCALE GENOMIC DNA]</scope>
    <source>
        <strain evidence="1">YM2019G1</strain>
    </source>
</reference>
<accession>A0A6A3CNF9</accession>
<dbReference type="EMBL" id="VEPZ02000246">
    <property type="protein sequence ID" value="KAE8728881.1"/>
    <property type="molecule type" value="Genomic_DNA"/>
</dbReference>
<keyword evidence="2" id="KW-1185">Reference proteome</keyword>
<gene>
    <name evidence="1" type="ORF">F3Y22_tig00004046pilonHSYRG00079</name>
</gene>